<dbReference type="GO" id="GO:0004519">
    <property type="term" value="F:endonuclease activity"/>
    <property type="evidence" value="ECO:0007669"/>
    <property type="project" value="UniProtKB-KW"/>
</dbReference>
<evidence type="ECO:0000313" key="10">
    <source>
        <dbReference type="EMBL" id="KAG5192092.1"/>
    </source>
</evidence>
<dbReference type="Gene3D" id="1.10.150.20">
    <property type="entry name" value="5' to 3' exonuclease, C-terminal subdomain"/>
    <property type="match status" value="1"/>
</dbReference>
<feature type="domain" description="ERCC1-like central" evidence="9">
    <location>
        <begin position="6"/>
        <end position="105"/>
    </location>
</feature>
<organism evidence="10 11">
    <name type="scientific">Tribonema minus</name>
    <dbReference type="NCBI Taxonomy" id="303371"/>
    <lineage>
        <taxon>Eukaryota</taxon>
        <taxon>Sar</taxon>
        <taxon>Stramenopiles</taxon>
        <taxon>Ochrophyta</taxon>
        <taxon>PX clade</taxon>
        <taxon>Xanthophyceae</taxon>
        <taxon>Tribonematales</taxon>
        <taxon>Tribonemataceae</taxon>
        <taxon>Tribonema</taxon>
    </lineage>
</organism>
<dbReference type="GO" id="GO:0003684">
    <property type="term" value="F:damaged DNA binding"/>
    <property type="evidence" value="ECO:0007669"/>
    <property type="project" value="InterPro"/>
</dbReference>
<dbReference type="GO" id="GO:0006289">
    <property type="term" value="P:nucleotide-excision repair"/>
    <property type="evidence" value="ECO:0007669"/>
    <property type="project" value="UniProtKB-ARBA"/>
</dbReference>
<feature type="compositionally biased region" description="Low complexity" evidence="8">
    <location>
        <begin position="200"/>
        <end position="221"/>
    </location>
</feature>
<dbReference type="NCBIfam" id="TIGR00597">
    <property type="entry name" value="rad10"/>
    <property type="match status" value="1"/>
</dbReference>
<evidence type="ECO:0000256" key="3">
    <source>
        <dbReference type="ARBA" id="ARBA00022763"/>
    </source>
</evidence>
<keyword evidence="6" id="KW-0539">Nucleus</keyword>
<dbReference type="Pfam" id="PF03834">
    <property type="entry name" value="Rad10"/>
    <property type="match status" value="1"/>
</dbReference>
<keyword evidence="11" id="KW-1185">Reference proteome</keyword>
<name>A0A835ZCX2_9STRA</name>
<evidence type="ECO:0000256" key="4">
    <source>
        <dbReference type="ARBA" id="ARBA00023125"/>
    </source>
</evidence>
<dbReference type="GO" id="GO:0070914">
    <property type="term" value="P:UV-damage excision repair"/>
    <property type="evidence" value="ECO:0007669"/>
    <property type="project" value="TreeGrafter"/>
</dbReference>
<keyword evidence="10" id="KW-0378">Hydrolase</keyword>
<sequence>MITQNLIRNVEYEFATGIMPDFVISPTACALFLSMRYHQLKPTYIAQRIEELRTSFRLRLLLVLVDQDDNVNLLLELNKMAVARNFTLLLAWSWPEAARYLETFKAFENKPPTSIQEKVNSDYLAKAQDALCTVHAVNRTDVVTLLSTFGSLQGLCEASMEEMALCPGLGDKKVVALHDALHQPFFSARGSASAGGDGGATAAAAAEAAADAEGDAALSEAPADDADETAAEVVDLDVDEELEED</sequence>
<keyword evidence="4" id="KW-0238">DNA-binding</keyword>
<dbReference type="EMBL" id="JAFCMP010000010">
    <property type="protein sequence ID" value="KAG5192092.1"/>
    <property type="molecule type" value="Genomic_DNA"/>
</dbReference>
<evidence type="ECO:0000256" key="8">
    <source>
        <dbReference type="SAM" id="MobiDB-lite"/>
    </source>
</evidence>
<evidence type="ECO:0000259" key="9">
    <source>
        <dbReference type="Pfam" id="PF03834"/>
    </source>
</evidence>
<evidence type="ECO:0000256" key="6">
    <source>
        <dbReference type="ARBA" id="ARBA00023242"/>
    </source>
</evidence>
<feature type="compositionally biased region" description="Acidic residues" evidence="8">
    <location>
        <begin position="222"/>
        <end position="245"/>
    </location>
</feature>
<dbReference type="InterPro" id="IPR047260">
    <property type="entry name" value="ERCC1-like_central_dom"/>
</dbReference>
<evidence type="ECO:0000256" key="2">
    <source>
        <dbReference type="ARBA" id="ARBA00008283"/>
    </source>
</evidence>
<dbReference type="PANTHER" id="PTHR12749:SF0">
    <property type="entry name" value="DNA EXCISION REPAIR PROTEIN ERCC-1"/>
    <property type="match status" value="1"/>
</dbReference>
<dbReference type="AlphaFoldDB" id="A0A835ZCX2"/>
<dbReference type="InterPro" id="IPR011335">
    <property type="entry name" value="Restrct_endonuc-II-like"/>
</dbReference>
<dbReference type="SUPFAM" id="SSF47781">
    <property type="entry name" value="RuvA domain 2-like"/>
    <property type="match status" value="1"/>
</dbReference>
<dbReference type="GO" id="GO:0003697">
    <property type="term" value="F:single-stranded DNA binding"/>
    <property type="evidence" value="ECO:0007669"/>
    <property type="project" value="TreeGrafter"/>
</dbReference>
<comment type="similarity">
    <text evidence="2">Belongs to the ERCC1/RAD10/SWI10 family.</text>
</comment>
<dbReference type="InterPro" id="IPR010994">
    <property type="entry name" value="RuvA_2-like"/>
</dbReference>
<dbReference type="PANTHER" id="PTHR12749">
    <property type="entry name" value="EXCISION REPAIR CROSS-COMPLEMENTING 1 ERCC1"/>
    <property type="match status" value="1"/>
</dbReference>
<keyword evidence="3" id="KW-0227">DNA damage</keyword>
<accession>A0A835ZCX2</accession>
<dbReference type="CDD" id="cd22325">
    <property type="entry name" value="ERCC1_C-like"/>
    <property type="match status" value="1"/>
</dbReference>
<evidence type="ECO:0000256" key="1">
    <source>
        <dbReference type="ARBA" id="ARBA00004123"/>
    </source>
</evidence>
<dbReference type="FunFam" id="3.40.50.10130:FF:000001">
    <property type="entry name" value="DNA excision repair protein ERCC-1"/>
    <property type="match status" value="1"/>
</dbReference>
<evidence type="ECO:0000256" key="7">
    <source>
        <dbReference type="ARBA" id="ARBA00071993"/>
    </source>
</evidence>
<dbReference type="GO" id="GO:0070522">
    <property type="term" value="C:ERCC4-ERCC1 complex"/>
    <property type="evidence" value="ECO:0007669"/>
    <property type="project" value="TreeGrafter"/>
</dbReference>
<gene>
    <name evidence="10" type="ORF">JKP88DRAFT_191268</name>
</gene>
<dbReference type="Proteomes" id="UP000664859">
    <property type="component" value="Unassembled WGS sequence"/>
</dbReference>
<dbReference type="Gene3D" id="3.40.50.10130">
    <property type="match status" value="1"/>
</dbReference>
<keyword evidence="10" id="KW-0540">Nuclease</keyword>
<evidence type="ECO:0000313" key="11">
    <source>
        <dbReference type="Proteomes" id="UP000664859"/>
    </source>
</evidence>
<dbReference type="GO" id="GO:0006302">
    <property type="term" value="P:double-strand break repair"/>
    <property type="evidence" value="ECO:0007669"/>
    <property type="project" value="UniProtKB-ARBA"/>
</dbReference>
<feature type="region of interest" description="Disordered" evidence="8">
    <location>
        <begin position="196"/>
        <end position="245"/>
    </location>
</feature>
<keyword evidence="10" id="KW-0255">Endonuclease</keyword>
<comment type="caution">
    <text evidence="10">The sequence shown here is derived from an EMBL/GenBank/DDBJ whole genome shotgun (WGS) entry which is preliminary data.</text>
</comment>
<dbReference type="GO" id="GO:0000110">
    <property type="term" value="C:nucleotide-excision repair factor 1 complex"/>
    <property type="evidence" value="ECO:0007669"/>
    <property type="project" value="TreeGrafter"/>
</dbReference>
<dbReference type="SUPFAM" id="SSF52980">
    <property type="entry name" value="Restriction endonuclease-like"/>
    <property type="match status" value="1"/>
</dbReference>
<comment type="subcellular location">
    <subcellularLocation>
        <location evidence="1">Nucleus</location>
    </subcellularLocation>
</comment>
<dbReference type="FunFam" id="1.10.150.20:FF:000017">
    <property type="entry name" value="DNA excision repair protein ERCC-1"/>
    <property type="match status" value="1"/>
</dbReference>
<proteinExistence type="inferred from homology"/>
<protein>
    <recommendedName>
        <fullName evidence="7">DNA excision repair protein ERCC-1</fullName>
    </recommendedName>
</protein>
<dbReference type="OrthoDB" id="10262814at2759"/>
<evidence type="ECO:0000256" key="5">
    <source>
        <dbReference type="ARBA" id="ARBA00023204"/>
    </source>
</evidence>
<dbReference type="InterPro" id="IPR004579">
    <property type="entry name" value="ERCC1/RAD10/SWI10"/>
</dbReference>
<reference evidence="10" key="1">
    <citation type="submission" date="2021-02" db="EMBL/GenBank/DDBJ databases">
        <title>First Annotated Genome of the Yellow-green Alga Tribonema minus.</title>
        <authorList>
            <person name="Mahan K.M."/>
        </authorList>
    </citation>
    <scope>NUCLEOTIDE SEQUENCE</scope>
    <source>
        <strain evidence="10">UTEX B ZZ1240</strain>
    </source>
</reference>
<dbReference type="GO" id="GO:0006312">
    <property type="term" value="P:mitotic recombination"/>
    <property type="evidence" value="ECO:0007669"/>
    <property type="project" value="TreeGrafter"/>
</dbReference>
<keyword evidence="5" id="KW-0234">DNA repair</keyword>